<dbReference type="PANTHER" id="PTHR12126:SF11">
    <property type="entry name" value="NADH DEHYDROGENASE [UBIQUINONE] 1 ALPHA SUBCOMPLEX SUBUNIT 9, MITOCHONDRIAL"/>
    <property type="match status" value="1"/>
</dbReference>
<reference evidence="2 3" key="1">
    <citation type="submission" date="2015-02" db="EMBL/GenBank/DDBJ databases">
        <title>Draft genome sequence of Kitasatospora griseola MF730-N6, a bafilomycin, terpentecin and satosporin producer.</title>
        <authorList>
            <person name="Arens J.C."/>
            <person name="Haltli B."/>
            <person name="Kerr R.G."/>
        </authorList>
    </citation>
    <scope>NUCLEOTIDE SEQUENCE [LARGE SCALE GENOMIC DNA]</scope>
    <source>
        <strain evidence="2 3">MF730-N6</strain>
    </source>
</reference>
<organism evidence="2 3">
    <name type="scientific">Kitasatospora griseola</name>
    <name type="common">Streptomyces griseolosporeus</name>
    <dbReference type="NCBI Taxonomy" id="2064"/>
    <lineage>
        <taxon>Bacteria</taxon>
        <taxon>Bacillati</taxon>
        <taxon>Actinomycetota</taxon>
        <taxon>Actinomycetes</taxon>
        <taxon>Kitasatosporales</taxon>
        <taxon>Streptomycetaceae</taxon>
        <taxon>Kitasatospora</taxon>
    </lineage>
</organism>
<dbReference type="SUPFAM" id="SSF51735">
    <property type="entry name" value="NAD(P)-binding Rossmann-fold domains"/>
    <property type="match status" value="1"/>
</dbReference>
<dbReference type="EMBL" id="JXZB01000004">
    <property type="protein sequence ID" value="KIQ63698.1"/>
    <property type="molecule type" value="Genomic_DNA"/>
</dbReference>
<dbReference type="Pfam" id="PF13460">
    <property type="entry name" value="NAD_binding_10"/>
    <property type="match status" value="1"/>
</dbReference>
<dbReference type="RefSeq" id="WP_043916072.1">
    <property type="nucleotide sequence ID" value="NZ_JXZB01000004.1"/>
</dbReference>
<evidence type="ECO:0000313" key="2">
    <source>
        <dbReference type="EMBL" id="KIQ63698.1"/>
    </source>
</evidence>
<dbReference type="Proteomes" id="UP000032066">
    <property type="component" value="Unassembled WGS sequence"/>
</dbReference>
<dbReference type="STRING" id="2064.TR51_34540"/>
<dbReference type="Gene3D" id="3.40.50.720">
    <property type="entry name" value="NAD(P)-binding Rossmann-like Domain"/>
    <property type="match status" value="1"/>
</dbReference>
<dbReference type="OrthoDB" id="9771302at2"/>
<gene>
    <name evidence="2" type="ORF">TR51_34540</name>
</gene>
<accession>A0A0D0PYR0</accession>
<sequence>MNVLVTGGTGTLGALAVPQLLEAGCTVRVLSRRTRPDSDGVHYVRGDLIAGTGLAEALDGVDTVLHLAGGAKGDDTAGRRLADAMVLAGGVRHVVMVSVIGADTMPIGWFRAKRDAERALADSGVPWTVLRAAQFHTLVRTMAGKLGRLPVLPDPKGLRFEPVDPREVADRLVALTLAAPAGLVPDLAGPRVYAFADLLRPRRTLRVPLAGKVGRAYRDGRNLAGPGATRGTRTWEAFLLENR</sequence>
<protein>
    <submittedName>
        <fullName evidence="2">NmrA family transcriptional regulator</fullName>
    </submittedName>
</protein>
<name>A0A0D0PYR0_KITGR</name>
<dbReference type="PANTHER" id="PTHR12126">
    <property type="entry name" value="NADH-UBIQUINONE OXIDOREDUCTASE 39 KDA SUBUNIT-RELATED"/>
    <property type="match status" value="1"/>
</dbReference>
<evidence type="ECO:0000259" key="1">
    <source>
        <dbReference type="Pfam" id="PF13460"/>
    </source>
</evidence>
<feature type="domain" description="NAD(P)-binding" evidence="1">
    <location>
        <begin position="7"/>
        <end position="136"/>
    </location>
</feature>
<dbReference type="InterPro" id="IPR051207">
    <property type="entry name" value="ComplexI_NDUFA9_subunit"/>
</dbReference>
<comment type="caution">
    <text evidence="2">The sequence shown here is derived from an EMBL/GenBank/DDBJ whole genome shotgun (WGS) entry which is preliminary data.</text>
</comment>
<dbReference type="InterPro" id="IPR036291">
    <property type="entry name" value="NAD(P)-bd_dom_sf"/>
</dbReference>
<proteinExistence type="predicted"/>
<dbReference type="AlphaFoldDB" id="A0A0D0PYR0"/>
<dbReference type="PATRIC" id="fig|2064.6.peg.7297"/>
<keyword evidence="3" id="KW-1185">Reference proteome</keyword>
<dbReference type="InterPro" id="IPR016040">
    <property type="entry name" value="NAD(P)-bd_dom"/>
</dbReference>
<dbReference type="GO" id="GO:0044877">
    <property type="term" value="F:protein-containing complex binding"/>
    <property type="evidence" value="ECO:0007669"/>
    <property type="project" value="TreeGrafter"/>
</dbReference>
<evidence type="ECO:0000313" key="3">
    <source>
        <dbReference type="Proteomes" id="UP000032066"/>
    </source>
</evidence>